<comment type="caution">
    <text evidence="2">The sequence shown here is derived from an EMBL/GenBank/DDBJ whole genome shotgun (WGS) entry which is preliminary data.</text>
</comment>
<dbReference type="Pfam" id="PF00583">
    <property type="entry name" value="Acetyltransf_1"/>
    <property type="match status" value="1"/>
</dbReference>
<organism evidence="2 3">
    <name type="scientific">Microlunatus ginsengisoli</name>
    <dbReference type="NCBI Taxonomy" id="363863"/>
    <lineage>
        <taxon>Bacteria</taxon>
        <taxon>Bacillati</taxon>
        <taxon>Actinomycetota</taxon>
        <taxon>Actinomycetes</taxon>
        <taxon>Propionibacteriales</taxon>
        <taxon>Propionibacteriaceae</taxon>
        <taxon>Microlunatus</taxon>
    </lineage>
</organism>
<gene>
    <name evidence="2" type="ORF">GCM10022236_17380</name>
</gene>
<protein>
    <submittedName>
        <fullName evidence="2">GNAT family N-acetyltransferase</fullName>
    </submittedName>
</protein>
<dbReference type="PANTHER" id="PTHR43072">
    <property type="entry name" value="N-ACETYLTRANSFERASE"/>
    <property type="match status" value="1"/>
</dbReference>
<proteinExistence type="predicted"/>
<dbReference type="PROSITE" id="PS51186">
    <property type="entry name" value="GNAT"/>
    <property type="match status" value="1"/>
</dbReference>
<dbReference type="RefSeq" id="WP_344803434.1">
    <property type="nucleotide sequence ID" value="NZ_BAABAB010000010.1"/>
</dbReference>
<keyword evidence="3" id="KW-1185">Reference proteome</keyword>
<evidence type="ECO:0000313" key="3">
    <source>
        <dbReference type="Proteomes" id="UP001501490"/>
    </source>
</evidence>
<dbReference type="InterPro" id="IPR016181">
    <property type="entry name" value="Acyl_CoA_acyltransferase"/>
</dbReference>
<dbReference type="CDD" id="cd04301">
    <property type="entry name" value="NAT_SF"/>
    <property type="match status" value="1"/>
</dbReference>
<dbReference type="Gene3D" id="3.40.630.30">
    <property type="match status" value="1"/>
</dbReference>
<sequence>MPYVRVKPDDLAAVTAAVDLLNTARSVDDPDAFDDVAELSARWLEFGWDLQPHERYLYLPDGAETPVGVLDVQLPTRDNRHLVWAEITVHPDHRRRGHGTAMVEETVRRARESGRTTIWLGTAEDDEPARAFLEQRGFHYASHDARRRQRLADVDSAELDRLLQQARLAAADYELERYVPPVPEAILADLVDVTAAINDAPMGELTYEDEVFDLPRLRDIEAARDGRGDRVYRIAARHRATGRLGGHTLMVVNPLRPGRASQGDTAVHRDHRGHRLGLLLKIEMMRWLAEAEPEVEVVETWNNADNSYMINVNESIGYRLSRVFAMYERNLA</sequence>
<reference evidence="3" key="1">
    <citation type="journal article" date="2019" name="Int. J. Syst. Evol. Microbiol.">
        <title>The Global Catalogue of Microorganisms (GCM) 10K type strain sequencing project: providing services to taxonomists for standard genome sequencing and annotation.</title>
        <authorList>
            <consortium name="The Broad Institute Genomics Platform"/>
            <consortium name="The Broad Institute Genome Sequencing Center for Infectious Disease"/>
            <person name="Wu L."/>
            <person name="Ma J."/>
        </authorList>
    </citation>
    <scope>NUCLEOTIDE SEQUENCE [LARGE SCALE GENOMIC DNA]</scope>
    <source>
        <strain evidence="3">JCM 16929</strain>
    </source>
</reference>
<accession>A0ABP6ZPK9</accession>
<name>A0ABP6ZPK9_9ACTN</name>
<feature type="domain" description="N-acetyltransferase" evidence="1">
    <location>
        <begin position="1"/>
        <end position="160"/>
    </location>
</feature>
<evidence type="ECO:0000313" key="2">
    <source>
        <dbReference type="EMBL" id="GAA3615813.1"/>
    </source>
</evidence>
<dbReference type="EMBL" id="BAABAB010000010">
    <property type="protein sequence ID" value="GAA3615813.1"/>
    <property type="molecule type" value="Genomic_DNA"/>
</dbReference>
<dbReference type="SUPFAM" id="SSF55729">
    <property type="entry name" value="Acyl-CoA N-acyltransferases (Nat)"/>
    <property type="match status" value="2"/>
</dbReference>
<evidence type="ECO:0000259" key="1">
    <source>
        <dbReference type="PROSITE" id="PS51186"/>
    </source>
</evidence>
<dbReference type="Proteomes" id="UP001501490">
    <property type="component" value="Unassembled WGS sequence"/>
</dbReference>
<dbReference type="InterPro" id="IPR000182">
    <property type="entry name" value="GNAT_dom"/>
</dbReference>